<evidence type="ECO:0008006" key="6">
    <source>
        <dbReference type="Google" id="ProtNLM"/>
    </source>
</evidence>
<keyword evidence="5" id="KW-1185">Reference proteome</keyword>
<dbReference type="GO" id="GO:0005829">
    <property type="term" value="C:cytosol"/>
    <property type="evidence" value="ECO:0007669"/>
    <property type="project" value="TreeGrafter"/>
</dbReference>
<dbReference type="Gene3D" id="3.30.420.40">
    <property type="match status" value="1"/>
</dbReference>
<dbReference type="Proteomes" id="UP000835052">
    <property type="component" value="Unassembled WGS sequence"/>
</dbReference>
<protein>
    <recommendedName>
        <fullName evidence="6">Pantothenate kinase</fullName>
    </recommendedName>
</protein>
<evidence type="ECO:0000313" key="5">
    <source>
        <dbReference type="Proteomes" id="UP000835052"/>
    </source>
</evidence>
<dbReference type="PANTHER" id="PTHR12280:SF20">
    <property type="entry name" value="4'-PHOSPHOPANTETHEINE PHOSPHATASE"/>
    <property type="match status" value="1"/>
</dbReference>
<dbReference type="PANTHER" id="PTHR12280">
    <property type="entry name" value="PANTOTHENATE KINASE"/>
    <property type="match status" value="1"/>
</dbReference>
<comment type="caution">
    <text evidence="4">The sequence shown here is derived from an EMBL/GenBank/DDBJ whole genome shotgun (WGS) entry which is preliminary data.</text>
</comment>
<accession>A0A8S1GVF6</accession>
<name>A0A8S1GVF6_9PELO</name>
<organism evidence="4 5">
    <name type="scientific">Caenorhabditis auriculariae</name>
    <dbReference type="NCBI Taxonomy" id="2777116"/>
    <lineage>
        <taxon>Eukaryota</taxon>
        <taxon>Metazoa</taxon>
        <taxon>Ecdysozoa</taxon>
        <taxon>Nematoda</taxon>
        <taxon>Chromadorea</taxon>
        <taxon>Rhabditida</taxon>
        <taxon>Rhabditina</taxon>
        <taxon>Rhabditomorpha</taxon>
        <taxon>Rhabditoidea</taxon>
        <taxon>Rhabditidae</taxon>
        <taxon>Peloderinae</taxon>
        <taxon>Caenorhabditis</taxon>
    </lineage>
</organism>
<evidence type="ECO:0000256" key="2">
    <source>
        <dbReference type="ARBA" id="ARBA00022840"/>
    </source>
</evidence>
<dbReference type="GO" id="GO:0005634">
    <property type="term" value="C:nucleus"/>
    <property type="evidence" value="ECO:0007669"/>
    <property type="project" value="TreeGrafter"/>
</dbReference>
<dbReference type="OrthoDB" id="275583at2759"/>
<gene>
    <name evidence="4" type="ORF">CAUJ_LOCUS3476</name>
</gene>
<dbReference type="AlphaFoldDB" id="A0A8S1GVF6"/>
<dbReference type="GO" id="GO:0004594">
    <property type="term" value="F:pantothenate kinase activity"/>
    <property type="evidence" value="ECO:0007669"/>
    <property type="project" value="TreeGrafter"/>
</dbReference>
<dbReference type="GO" id="GO:0005524">
    <property type="term" value="F:ATP binding"/>
    <property type="evidence" value="ECO:0007669"/>
    <property type="project" value="UniProtKB-KW"/>
</dbReference>
<sequence>MMYEPLDAAMERLLRHADSIKRITFDVGDRMVKVAYLSTSIVSPIEKASTTENDDVPNEKEVNRLHCFQMEKADVVLFHNYLKMKTDLKSELEHVDAVSSYVTGTIFLLKNIESEAFTYNHSGTPKYEFVDTSSTSIFPFLMINVGTGVSVIEVESETSFKRIGGSSIGGGTFVGLGNLLTGDKNVEELLKNAEKGDNSVLDRLVSSYNLGPLVDMAASTIASSFANAGLERHDLENLTPQDSLKSLLYMIINNIGQMAYLYSQKSKIDRVYFNGFF</sequence>
<dbReference type="InterPro" id="IPR043129">
    <property type="entry name" value="ATPase_NBD"/>
</dbReference>
<dbReference type="EMBL" id="CAJGYM010000006">
    <property type="protein sequence ID" value="CAD6187557.1"/>
    <property type="molecule type" value="Genomic_DNA"/>
</dbReference>
<proteinExistence type="predicted"/>
<reference evidence="4" key="1">
    <citation type="submission" date="2020-10" db="EMBL/GenBank/DDBJ databases">
        <authorList>
            <person name="Kikuchi T."/>
        </authorList>
    </citation>
    <scope>NUCLEOTIDE SEQUENCE</scope>
    <source>
        <strain evidence="4">NKZ352</strain>
    </source>
</reference>
<evidence type="ECO:0000256" key="3">
    <source>
        <dbReference type="ARBA" id="ARBA00022993"/>
    </source>
</evidence>
<evidence type="ECO:0000256" key="1">
    <source>
        <dbReference type="ARBA" id="ARBA00022741"/>
    </source>
</evidence>
<keyword evidence="3" id="KW-0173">Coenzyme A biosynthesis</keyword>
<dbReference type="InterPro" id="IPR004567">
    <property type="entry name" value="Type_II_PanK"/>
</dbReference>
<dbReference type="SUPFAM" id="SSF53067">
    <property type="entry name" value="Actin-like ATPase domain"/>
    <property type="match status" value="1"/>
</dbReference>
<dbReference type="Pfam" id="PF03630">
    <property type="entry name" value="Fumble"/>
    <property type="match status" value="1"/>
</dbReference>
<dbReference type="GO" id="GO:0015937">
    <property type="term" value="P:coenzyme A biosynthetic process"/>
    <property type="evidence" value="ECO:0007669"/>
    <property type="project" value="UniProtKB-KW"/>
</dbReference>
<evidence type="ECO:0000313" key="4">
    <source>
        <dbReference type="EMBL" id="CAD6187557.1"/>
    </source>
</evidence>
<keyword evidence="1" id="KW-0547">Nucleotide-binding</keyword>
<keyword evidence="2" id="KW-0067">ATP-binding</keyword>